<evidence type="ECO:0000313" key="3">
    <source>
        <dbReference type="Proteomes" id="UP000694844"/>
    </source>
</evidence>
<dbReference type="RefSeq" id="XP_022322966.1">
    <property type="nucleotide sequence ID" value="XM_022467258.1"/>
</dbReference>
<dbReference type="PANTHER" id="PTHR45872">
    <property type="entry name" value="RHO GUANINE NUCLEOTIDE EXCHANGE FACTOR 2, ISOFORM D"/>
    <property type="match status" value="1"/>
</dbReference>
<dbReference type="GeneID" id="111124406"/>
<dbReference type="GO" id="GO:0007186">
    <property type="term" value="P:G protein-coupled receptor signaling pathway"/>
    <property type="evidence" value="ECO:0007669"/>
    <property type="project" value="TreeGrafter"/>
</dbReference>
<evidence type="ECO:0000259" key="2">
    <source>
        <dbReference type="PROSITE" id="PS50106"/>
    </source>
</evidence>
<evidence type="ECO:0000256" key="1">
    <source>
        <dbReference type="SAM" id="MobiDB-lite"/>
    </source>
</evidence>
<dbReference type="GO" id="GO:0005737">
    <property type="term" value="C:cytoplasm"/>
    <property type="evidence" value="ECO:0007669"/>
    <property type="project" value="TreeGrafter"/>
</dbReference>
<feature type="region of interest" description="Disordered" evidence="1">
    <location>
        <begin position="1"/>
        <end position="87"/>
    </location>
</feature>
<organism evidence="3 4">
    <name type="scientific">Crassostrea virginica</name>
    <name type="common">Eastern oyster</name>
    <dbReference type="NCBI Taxonomy" id="6565"/>
    <lineage>
        <taxon>Eukaryota</taxon>
        <taxon>Metazoa</taxon>
        <taxon>Spiralia</taxon>
        <taxon>Lophotrochozoa</taxon>
        <taxon>Mollusca</taxon>
        <taxon>Bivalvia</taxon>
        <taxon>Autobranchia</taxon>
        <taxon>Pteriomorphia</taxon>
        <taxon>Ostreida</taxon>
        <taxon>Ostreoidea</taxon>
        <taxon>Ostreidae</taxon>
        <taxon>Crassostrea</taxon>
    </lineage>
</organism>
<dbReference type="InterPro" id="IPR036034">
    <property type="entry name" value="PDZ_sf"/>
</dbReference>
<feature type="compositionally biased region" description="Basic residues" evidence="1">
    <location>
        <begin position="54"/>
        <end position="65"/>
    </location>
</feature>
<feature type="compositionally biased region" description="Basic and acidic residues" evidence="1">
    <location>
        <begin position="66"/>
        <end position="87"/>
    </location>
</feature>
<reference evidence="4" key="1">
    <citation type="submission" date="2025-08" db="UniProtKB">
        <authorList>
            <consortium name="RefSeq"/>
        </authorList>
    </citation>
    <scope>IDENTIFICATION</scope>
    <source>
        <tissue evidence="4">Whole sample</tissue>
    </source>
</reference>
<feature type="domain" description="PDZ" evidence="2">
    <location>
        <begin position="94"/>
        <end position="140"/>
    </location>
</feature>
<dbReference type="Pfam" id="PF00595">
    <property type="entry name" value="PDZ"/>
    <property type="match status" value="1"/>
</dbReference>
<sequence>MDVLHFGSTKQDKEALKKENGVMGSGDILSKSCGNKVKGGSKEDLLEEEQPVVLRRRKHGSKHRFSSREDLHSSSVKGDHGSQEETKEGYIQRCVIIQRDEKGYGLTVRGDNPVYVESVKADGAAEKAGVRQGDRICKVSLMKMSSSTACKLST</sequence>
<protein>
    <submittedName>
        <fullName evidence="4">Rho guanine nucleotide exchange factor 12-like</fullName>
    </submittedName>
</protein>
<feature type="compositionally biased region" description="Basic and acidic residues" evidence="1">
    <location>
        <begin position="10"/>
        <end position="20"/>
    </location>
</feature>
<accession>A0A8B8D7Y1</accession>
<keyword evidence="3" id="KW-1185">Reference proteome</keyword>
<dbReference type="OrthoDB" id="2272012at2759"/>
<gene>
    <name evidence="4" type="primary">LOC111124406</name>
</gene>
<dbReference type="Gene3D" id="2.30.42.10">
    <property type="match status" value="1"/>
</dbReference>
<dbReference type="AlphaFoldDB" id="A0A8B8D7Y1"/>
<dbReference type="GO" id="GO:0001664">
    <property type="term" value="F:G protein-coupled receptor binding"/>
    <property type="evidence" value="ECO:0007669"/>
    <property type="project" value="TreeGrafter"/>
</dbReference>
<dbReference type="PROSITE" id="PS50106">
    <property type="entry name" value="PDZ"/>
    <property type="match status" value="1"/>
</dbReference>
<evidence type="ECO:0000313" key="4">
    <source>
        <dbReference type="RefSeq" id="XP_022322966.1"/>
    </source>
</evidence>
<name>A0A8B8D7Y1_CRAVI</name>
<dbReference type="GO" id="GO:0005085">
    <property type="term" value="F:guanyl-nucleotide exchange factor activity"/>
    <property type="evidence" value="ECO:0007669"/>
    <property type="project" value="TreeGrafter"/>
</dbReference>
<dbReference type="PANTHER" id="PTHR45872:SF2">
    <property type="entry name" value="RHO GUANINE NUCLEOTIDE EXCHANGE FACTOR 2, ISOFORM D"/>
    <property type="match status" value="1"/>
</dbReference>
<dbReference type="SUPFAM" id="SSF50156">
    <property type="entry name" value="PDZ domain-like"/>
    <property type="match status" value="1"/>
</dbReference>
<proteinExistence type="predicted"/>
<dbReference type="InterPro" id="IPR001478">
    <property type="entry name" value="PDZ"/>
</dbReference>
<dbReference type="KEGG" id="cvn:111124406"/>
<dbReference type="Proteomes" id="UP000694844">
    <property type="component" value="Chromosome 3"/>
</dbReference>